<name>A0A250DKW3_9BURK</name>
<dbReference type="KEGG" id="vbo:CKY39_16230"/>
<dbReference type="AlphaFoldDB" id="A0A250DKW3"/>
<evidence type="ECO:0000313" key="2">
    <source>
        <dbReference type="Proteomes" id="UP000217154"/>
    </source>
</evidence>
<dbReference type="EMBL" id="CP023284">
    <property type="protein sequence ID" value="ATA54583.1"/>
    <property type="molecule type" value="Genomic_DNA"/>
</dbReference>
<protein>
    <recommendedName>
        <fullName evidence="3">Phage tail assembly chaperone</fullName>
    </recommendedName>
</protein>
<dbReference type="Proteomes" id="UP000217154">
    <property type="component" value="Chromosome"/>
</dbReference>
<dbReference type="InterPro" id="IPR014859">
    <property type="entry name" value="Phage_TAC_4"/>
</dbReference>
<dbReference type="RefSeq" id="WP_095745166.1">
    <property type="nucleotide sequence ID" value="NZ_CP023284.1"/>
</dbReference>
<evidence type="ECO:0008006" key="3">
    <source>
        <dbReference type="Google" id="ProtNLM"/>
    </source>
</evidence>
<reference evidence="1 2" key="1">
    <citation type="submission" date="2017-09" db="EMBL/GenBank/DDBJ databases">
        <title>The diverse metabolic capabilities of V. boronicumulans make it an excellent choice for continued studies on novel biodegradation.</title>
        <authorList>
            <person name="Sun S."/>
        </authorList>
    </citation>
    <scope>NUCLEOTIDE SEQUENCE [LARGE SCALE GENOMIC DNA]</scope>
    <source>
        <strain evidence="1 2">J1</strain>
    </source>
</reference>
<gene>
    <name evidence="1" type="ORF">CKY39_16230</name>
</gene>
<proteinExistence type="predicted"/>
<evidence type="ECO:0000313" key="1">
    <source>
        <dbReference type="EMBL" id="ATA54583.1"/>
    </source>
</evidence>
<accession>A0A250DKW3</accession>
<dbReference type="Pfam" id="PF08748">
    <property type="entry name" value="Phage_TAC_4"/>
    <property type="match status" value="1"/>
</dbReference>
<organism evidence="1 2">
    <name type="scientific">Variovorax boronicumulans</name>
    <dbReference type="NCBI Taxonomy" id="436515"/>
    <lineage>
        <taxon>Bacteria</taxon>
        <taxon>Pseudomonadati</taxon>
        <taxon>Pseudomonadota</taxon>
        <taxon>Betaproteobacteria</taxon>
        <taxon>Burkholderiales</taxon>
        <taxon>Comamonadaceae</taxon>
        <taxon>Variovorax</taxon>
    </lineage>
</organism>
<sequence length="103" mass="11757">MARLNLKPNPTFKAKVEIMQPGADSVEVEFVFKHRTRDEMDDFVKSLADMSLEDQVLAVACGWELVDPFNEENVKLLAQSYITAPAAIRDTYVRELIKARQKN</sequence>